<organism evidence="8 9">
    <name type="scientific">Micrococcus lylae</name>
    <dbReference type="NCBI Taxonomy" id="1273"/>
    <lineage>
        <taxon>Bacteria</taxon>
        <taxon>Bacillati</taxon>
        <taxon>Actinomycetota</taxon>
        <taxon>Actinomycetes</taxon>
        <taxon>Micrococcales</taxon>
        <taxon>Micrococcaceae</taxon>
        <taxon>Micrococcus</taxon>
    </lineage>
</organism>
<reference evidence="8 9" key="1">
    <citation type="submission" date="2017-02" db="EMBL/GenBank/DDBJ databases">
        <authorList>
            <person name="Peterson S.W."/>
        </authorList>
    </citation>
    <scope>NUCLEOTIDE SEQUENCE [LARGE SCALE GENOMIC DNA]</scope>
    <source>
        <strain evidence="8 9">2B3F</strain>
    </source>
</reference>
<dbReference type="GO" id="GO:0071424">
    <property type="term" value="F:rRNA (cytosine-N4-)-methyltransferase activity"/>
    <property type="evidence" value="ECO:0007669"/>
    <property type="project" value="UniProtKB-UniRule"/>
</dbReference>
<dbReference type="GO" id="GO:0005737">
    <property type="term" value="C:cytoplasm"/>
    <property type="evidence" value="ECO:0007669"/>
    <property type="project" value="UniProtKB-SubCell"/>
</dbReference>
<dbReference type="Gene3D" id="3.40.50.150">
    <property type="entry name" value="Vaccinia Virus protein VP39"/>
    <property type="match status" value="1"/>
</dbReference>
<dbReference type="SUPFAM" id="SSF53335">
    <property type="entry name" value="S-adenosyl-L-methionine-dependent methyltransferases"/>
    <property type="match status" value="1"/>
</dbReference>
<dbReference type="AlphaFoldDB" id="A0A1R4J755"/>
<dbReference type="InterPro" id="IPR002903">
    <property type="entry name" value="RsmH"/>
</dbReference>
<dbReference type="PIRSF" id="PIRSF004486">
    <property type="entry name" value="MraW"/>
    <property type="match status" value="1"/>
</dbReference>
<dbReference type="SUPFAM" id="SSF81799">
    <property type="entry name" value="Putative methyltransferase TM0872, insert domain"/>
    <property type="match status" value="1"/>
</dbReference>
<dbReference type="NCBIfam" id="TIGR00006">
    <property type="entry name" value="16S rRNA (cytosine(1402)-N(4))-methyltransferase RsmH"/>
    <property type="match status" value="1"/>
</dbReference>
<comment type="similarity">
    <text evidence="1 6">Belongs to the methyltransferase superfamily. RsmH family.</text>
</comment>
<dbReference type="RefSeq" id="WP_245829864.1">
    <property type="nucleotide sequence ID" value="NZ_FUKP01000045.1"/>
</dbReference>
<dbReference type="Gene3D" id="1.10.150.170">
    <property type="entry name" value="Putative methyltransferase TM0872, insert domain"/>
    <property type="match status" value="1"/>
</dbReference>
<evidence type="ECO:0000256" key="1">
    <source>
        <dbReference type="ARBA" id="ARBA00010396"/>
    </source>
</evidence>
<evidence type="ECO:0000256" key="7">
    <source>
        <dbReference type="SAM" id="MobiDB-lite"/>
    </source>
</evidence>
<dbReference type="EC" id="2.1.1.199" evidence="6"/>
<dbReference type="InterPro" id="IPR029063">
    <property type="entry name" value="SAM-dependent_MTases_sf"/>
</dbReference>
<dbReference type="InterPro" id="IPR023397">
    <property type="entry name" value="SAM-dep_MeTrfase_MraW_recog"/>
</dbReference>
<feature type="binding site" evidence="6">
    <location>
        <position position="72"/>
    </location>
    <ligand>
        <name>S-adenosyl-L-methionine</name>
        <dbReference type="ChEBI" id="CHEBI:59789"/>
    </ligand>
</feature>
<comment type="catalytic activity">
    <reaction evidence="6">
        <text>cytidine(1402) in 16S rRNA + S-adenosyl-L-methionine = N(4)-methylcytidine(1402) in 16S rRNA + S-adenosyl-L-homocysteine + H(+)</text>
        <dbReference type="Rhea" id="RHEA:42928"/>
        <dbReference type="Rhea" id="RHEA-COMP:10286"/>
        <dbReference type="Rhea" id="RHEA-COMP:10287"/>
        <dbReference type="ChEBI" id="CHEBI:15378"/>
        <dbReference type="ChEBI" id="CHEBI:57856"/>
        <dbReference type="ChEBI" id="CHEBI:59789"/>
        <dbReference type="ChEBI" id="CHEBI:74506"/>
        <dbReference type="ChEBI" id="CHEBI:82748"/>
        <dbReference type="EC" id="2.1.1.199"/>
    </reaction>
</comment>
<dbReference type="Proteomes" id="UP000196230">
    <property type="component" value="Unassembled WGS sequence"/>
</dbReference>
<evidence type="ECO:0000256" key="5">
    <source>
        <dbReference type="ARBA" id="ARBA00022691"/>
    </source>
</evidence>
<evidence type="ECO:0000256" key="3">
    <source>
        <dbReference type="ARBA" id="ARBA00022603"/>
    </source>
</evidence>
<dbReference type="HAMAP" id="MF_01007">
    <property type="entry name" value="16SrRNA_methyltr_H"/>
    <property type="match status" value="1"/>
</dbReference>
<name>A0A1R4J755_9MICC</name>
<dbReference type="PANTHER" id="PTHR11265">
    <property type="entry name" value="S-ADENOSYL-METHYLTRANSFERASE MRAW"/>
    <property type="match status" value="1"/>
</dbReference>
<feature type="binding site" evidence="6">
    <location>
        <begin position="53"/>
        <end position="55"/>
    </location>
    <ligand>
        <name>S-adenosyl-L-methionine</name>
        <dbReference type="ChEBI" id="CHEBI:59789"/>
    </ligand>
</feature>
<feature type="binding site" evidence="6">
    <location>
        <position position="127"/>
    </location>
    <ligand>
        <name>S-adenosyl-L-methionine</name>
        <dbReference type="ChEBI" id="CHEBI:59789"/>
    </ligand>
</feature>
<accession>A0A1R4J755</accession>
<comment type="function">
    <text evidence="6">Specifically methylates the N4 position of cytidine in position 1402 (C1402) of 16S rRNA.</text>
</comment>
<dbReference type="Pfam" id="PF01795">
    <property type="entry name" value="Methyltransf_5"/>
    <property type="match status" value="1"/>
</dbReference>
<keyword evidence="6" id="KW-0963">Cytoplasm</keyword>
<feature type="binding site" evidence="6">
    <location>
        <position position="120"/>
    </location>
    <ligand>
        <name>S-adenosyl-L-methionine</name>
        <dbReference type="ChEBI" id="CHEBI:59789"/>
    </ligand>
</feature>
<evidence type="ECO:0000313" key="8">
    <source>
        <dbReference type="EMBL" id="SJN27809.1"/>
    </source>
</evidence>
<keyword evidence="5 6" id="KW-0949">S-adenosyl-L-methionine</keyword>
<evidence type="ECO:0000256" key="6">
    <source>
        <dbReference type="HAMAP-Rule" id="MF_01007"/>
    </source>
</evidence>
<keyword evidence="4 6" id="KW-0808">Transferase</keyword>
<feature type="region of interest" description="Disordered" evidence="7">
    <location>
        <begin position="302"/>
        <end position="336"/>
    </location>
</feature>
<proteinExistence type="inferred from homology"/>
<keyword evidence="3 6" id="KW-0489">Methyltransferase</keyword>
<dbReference type="EMBL" id="FUKP01000045">
    <property type="protein sequence ID" value="SJN27809.1"/>
    <property type="molecule type" value="Genomic_DNA"/>
</dbReference>
<sequence>MQHSESGQTPLRPEDRHLPVMRDRVIDLLAPAVQAARDAGRTPIAVDGTLGMGGHTQQMLRRFEDLVVVGIDRDPHALRMAGERLEGLADRLIPFRGTYDQVPEALAAAGVDRMDAALYDLGVSSYQLDARERGFAYSYDAPLDMRMDTDAAYTAADLVAEAEESELRSLIRRYGEEKFAGPIARAIVRARAERALTTTGELVDVIRSAVPVAAGAKGGHPAKRTFQALRIAVNDELDLLEAAVPAVLDRLHVGGRVVVMSYHSLEDRIAKRHLGEWATSTAPPNFPVVLEEHEPVVKILTRGTEKPTSGEIAENPRASSVKVRAAEKIRKSRGTR</sequence>
<comment type="subcellular location">
    <subcellularLocation>
        <location evidence="6">Cytoplasm</location>
    </subcellularLocation>
</comment>
<protein>
    <recommendedName>
        <fullName evidence="6">Ribosomal RNA small subunit methyltransferase H</fullName>
        <ecNumber evidence="6">2.1.1.199</ecNumber>
    </recommendedName>
    <alternativeName>
        <fullName evidence="6">16S rRNA m(4)C1402 methyltransferase</fullName>
    </alternativeName>
    <alternativeName>
        <fullName evidence="6">rRNA (cytosine-N(4)-)-methyltransferase RsmH</fullName>
    </alternativeName>
</protein>
<keyword evidence="2 6" id="KW-0698">rRNA processing</keyword>
<dbReference type="PANTHER" id="PTHR11265:SF0">
    <property type="entry name" value="12S RRNA N4-METHYLCYTIDINE METHYLTRANSFERASE"/>
    <property type="match status" value="1"/>
</dbReference>
<evidence type="ECO:0000256" key="2">
    <source>
        <dbReference type="ARBA" id="ARBA00022552"/>
    </source>
</evidence>
<evidence type="ECO:0000256" key="4">
    <source>
        <dbReference type="ARBA" id="ARBA00022679"/>
    </source>
</evidence>
<dbReference type="GO" id="GO:0070475">
    <property type="term" value="P:rRNA base methylation"/>
    <property type="evidence" value="ECO:0007669"/>
    <property type="project" value="UniProtKB-UniRule"/>
</dbReference>
<gene>
    <name evidence="6" type="primary">rsmH</name>
    <name evidence="8" type="ORF">FM125_06835</name>
</gene>
<feature type="binding site" evidence="6">
    <location>
        <position position="99"/>
    </location>
    <ligand>
        <name>S-adenosyl-L-methionine</name>
        <dbReference type="ChEBI" id="CHEBI:59789"/>
    </ligand>
</feature>
<evidence type="ECO:0000313" key="9">
    <source>
        <dbReference type="Proteomes" id="UP000196230"/>
    </source>
</evidence>